<evidence type="ECO:0000256" key="7">
    <source>
        <dbReference type="ARBA" id="ARBA00023055"/>
    </source>
</evidence>
<dbReference type="InterPro" id="IPR039670">
    <property type="entry name" value="NPC2-like"/>
</dbReference>
<dbReference type="CDD" id="cd00917">
    <property type="entry name" value="PG-PI_TP"/>
    <property type="match status" value="1"/>
</dbReference>
<dbReference type="Gene3D" id="2.60.40.770">
    <property type="match status" value="1"/>
</dbReference>
<comment type="similarity">
    <text evidence="2">Belongs to the NPC2 family.</text>
</comment>
<dbReference type="PANTHER" id="PTHR11306:SF0">
    <property type="entry name" value="PHOSPHATIDYLGLYCEROL_PHOSPHATIDYLINOSITOL TRANSFER PROTEIN"/>
    <property type="match status" value="1"/>
</dbReference>
<evidence type="ECO:0000256" key="6">
    <source>
        <dbReference type="ARBA" id="ARBA00022729"/>
    </source>
</evidence>
<evidence type="ECO:0000256" key="5">
    <source>
        <dbReference type="ARBA" id="ARBA00022448"/>
    </source>
</evidence>
<dbReference type="InterPro" id="IPR003172">
    <property type="entry name" value="ML_dom"/>
</dbReference>
<dbReference type="InterPro" id="IPR033917">
    <property type="entry name" value="ML_PG-PI_TP"/>
</dbReference>
<keyword evidence="7" id="KW-0445">Lipid transport</keyword>
<gene>
    <name evidence="10" type="ORF">TT172_LOCUS6183</name>
</gene>
<keyword evidence="5" id="KW-0813">Transport</keyword>
<evidence type="ECO:0000313" key="11">
    <source>
        <dbReference type="Proteomes" id="UP000289323"/>
    </source>
</evidence>
<protein>
    <recommendedName>
        <fullName evidence="4">Phosphatidylglycerol/phosphatidylinositol transfer protein</fullName>
    </recommendedName>
</protein>
<evidence type="ECO:0000259" key="9">
    <source>
        <dbReference type="SMART" id="SM00737"/>
    </source>
</evidence>
<evidence type="ECO:0000256" key="4">
    <source>
        <dbReference type="ARBA" id="ARBA00016056"/>
    </source>
</evidence>
<feature type="signal peptide" evidence="8">
    <location>
        <begin position="1"/>
        <end position="16"/>
    </location>
</feature>
<evidence type="ECO:0000256" key="2">
    <source>
        <dbReference type="ARBA" id="ARBA00006370"/>
    </source>
</evidence>
<organism evidence="10 11">
    <name type="scientific">Thermothielavioides terrestris</name>
    <dbReference type="NCBI Taxonomy" id="2587410"/>
    <lineage>
        <taxon>Eukaryota</taxon>
        <taxon>Fungi</taxon>
        <taxon>Dikarya</taxon>
        <taxon>Ascomycota</taxon>
        <taxon>Pezizomycotina</taxon>
        <taxon>Sordariomycetes</taxon>
        <taxon>Sordariomycetidae</taxon>
        <taxon>Sordariales</taxon>
        <taxon>Chaetomiaceae</taxon>
        <taxon>Thermothielavioides</taxon>
    </lineage>
</organism>
<dbReference type="EMBL" id="OUUZ01000011">
    <property type="protein sequence ID" value="SPQ23764.1"/>
    <property type="molecule type" value="Genomic_DNA"/>
</dbReference>
<dbReference type="InterPro" id="IPR014756">
    <property type="entry name" value="Ig_E-set"/>
</dbReference>
<proteinExistence type="inferred from homology"/>
<evidence type="ECO:0000256" key="3">
    <source>
        <dbReference type="ARBA" id="ARBA00011245"/>
    </source>
</evidence>
<keyword evidence="6 8" id="KW-0732">Signal</keyword>
<comment type="subunit">
    <text evidence="3">Monomer.</text>
</comment>
<dbReference type="PANTHER" id="PTHR11306">
    <property type="entry name" value="NIEMANN PICK TYPE C2 PROTEIN NPC2-RELATED"/>
    <property type="match status" value="1"/>
</dbReference>
<name>A0A3S5CXB9_9PEZI</name>
<accession>A0A3S5CXB9</accession>
<feature type="chain" id="PRO_5018689685" description="Phosphatidylglycerol/phosphatidylinositol transfer protein" evidence="8">
    <location>
        <begin position="17"/>
        <end position="177"/>
    </location>
</feature>
<comment type="function">
    <text evidence="1">Catalyzes the intermembrane transfer of phosphatidylglycerol and phosphatidylinositol.</text>
</comment>
<dbReference type="FunFam" id="2.60.40.770:FF:000004">
    <property type="entry name" value="Phosphatidylglycerol/phosphatidylinositol transfer protein"/>
    <property type="match status" value="1"/>
</dbReference>
<dbReference type="Pfam" id="PF02221">
    <property type="entry name" value="E1_DerP2_DerF2"/>
    <property type="match status" value="1"/>
</dbReference>
<dbReference type="SUPFAM" id="SSF81296">
    <property type="entry name" value="E set domains"/>
    <property type="match status" value="1"/>
</dbReference>
<dbReference type="Proteomes" id="UP000289323">
    <property type="component" value="Unassembled WGS sequence"/>
</dbReference>
<dbReference type="GO" id="GO:0032366">
    <property type="term" value="P:intracellular sterol transport"/>
    <property type="evidence" value="ECO:0007669"/>
    <property type="project" value="InterPro"/>
</dbReference>
<evidence type="ECO:0000256" key="1">
    <source>
        <dbReference type="ARBA" id="ARBA00002053"/>
    </source>
</evidence>
<evidence type="ECO:0000256" key="8">
    <source>
        <dbReference type="SAM" id="SignalP"/>
    </source>
</evidence>
<feature type="domain" description="MD-2-related lipid-recognition" evidence="9">
    <location>
        <begin position="42"/>
        <end position="164"/>
    </location>
</feature>
<reference evidence="10 11" key="1">
    <citation type="submission" date="2018-04" db="EMBL/GenBank/DDBJ databases">
        <authorList>
            <person name="Huttner S."/>
            <person name="Dainat J."/>
        </authorList>
    </citation>
    <scope>NUCLEOTIDE SEQUENCE [LARGE SCALE GENOMIC DNA]</scope>
</reference>
<dbReference type="SMART" id="SM00737">
    <property type="entry name" value="ML"/>
    <property type="match status" value="1"/>
</dbReference>
<dbReference type="AlphaFoldDB" id="A0A3S5CXB9"/>
<dbReference type="GO" id="GO:0032934">
    <property type="term" value="F:sterol binding"/>
    <property type="evidence" value="ECO:0007669"/>
    <property type="project" value="InterPro"/>
</dbReference>
<sequence length="177" mass="19235">MRLSALVVALAASVNARSIFRPDGQSLARRDDDLAVPGQNPLKFCEADRGNDLITIEEVVLTPNPPEAGTTLLIEATGLVKETITQGAYVKLDVRYGYIRLINTEADLCDEIKNVDLECPIEKGQISITKTVDLPKEIPPGKYTVQADVFTKDGDHITCLTATVFFGKKTLGGVFDL</sequence>
<evidence type="ECO:0000313" key="10">
    <source>
        <dbReference type="EMBL" id="SPQ23764.1"/>
    </source>
</evidence>